<dbReference type="InterPro" id="IPR008984">
    <property type="entry name" value="SMAD_FHA_dom_sf"/>
</dbReference>
<proteinExistence type="predicted"/>
<feature type="compositionally biased region" description="Polar residues" evidence="2">
    <location>
        <begin position="758"/>
        <end position="769"/>
    </location>
</feature>
<feature type="compositionally biased region" description="Acidic residues" evidence="2">
    <location>
        <begin position="1359"/>
        <end position="1383"/>
    </location>
</feature>
<feature type="compositionally biased region" description="Basic and acidic residues" evidence="2">
    <location>
        <begin position="470"/>
        <end position="490"/>
    </location>
</feature>
<feature type="compositionally biased region" description="Polar residues" evidence="2">
    <location>
        <begin position="1225"/>
        <end position="1253"/>
    </location>
</feature>
<feature type="compositionally biased region" description="Polar residues" evidence="2">
    <location>
        <begin position="1091"/>
        <end position="1108"/>
    </location>
</feature>
<feature type="compositionally biased region" description="Polar residues" evidence="2">
    <location>
        <begin position="2106"/>
        <end position="2132"/>
    </location>
</feature>
<dbReference type="InterPro" id="IPR000253">
    <property type="entry name" value="FHA_dom"/>
</dbReference>
<feature type="region of interest" description="Disordered" evidence="2">
    <location>
        <begin position="1755"/>
        <end position="1855"/>
    </location>
</feature>
<feature type="compositionally biased region" description="Basic and acidic residues" evidence="2">
    <location>
        <begin position="1469"/>
        <end position="1482"/>
    </location>
</feature>
<dbReference type="PANTHER" id="PTHR36681">
    <property type="entry name" value="NUCLEAR GTPASE, GERMINAL CENTER-ASSOCIATED, TANDEM DUPLICATE 3"/>
    <property type="match status" value="1"/>
</dbReference>
<dbReference type="EMBL" id="GG666509">
    <property type="protein sequence ID" value="EEN61009.1"/>
    <property type="molecule type" value="Genomic_DNA"/>
</dbReference>
<dbReference type="PROSITE" id="PS50006">
    <property type="entry name" value="FHA_DOMAIN"/>
    <property type="match status" value="1"/>
</dbReference>
<feature type="compositionally biased region" description="Polar residues" evidence="2">
    <location>
        <begin position="1484"/>
        <end position="1509"/>
    </location>
</feature>
<feature type="compositionally biased region" description="Polar residues" evidence="2">
    <location>
        <begin position="998"/>
        <end position="1011"/>
    </location>
</feature>
<feature type="compositionally biased region" description="Acidic residues" evidence="2">
    <location>
        <begin position="2321"/>
        <end position="2334"/>
    </location>
</feature>
<feature type="region of interest" description="Disordered" evidence="2">
    <location>
        <begin position="2388"/>
        <end position="2427"/>
    </location>
</feature>
<evidence type="ECO:0000313" key="4">
    <source>
        <dbReference type="EMBL" id="EEN61009.1"/>
    </source>
</evidence>
<feature type="region of interest" description="Disordered" evidence="2">
    <location>
        <begin position="2305"/>
        <end position="2366"/>
    </location>
</feature>
<keyword evidence="1" id="KW-0175">Coiled coil</keyword>
<feature type="compositionally biased region" description="Polar residues" evidence="2">
    <location>
        <begin position="2151"/>
        <end position="2160"/>
    </location>
</feature>
<dbReference type="eggNOG" id="ENOG502QU12">
    <property type="taxonomic scope" value="Eukaryota"/>
</dbReference>
<feature type="region of interest" description="Disordered" evidence="2">
    <location>
        <begin position="1965"/>
        <end position="2280"/>
    </location>
</feature>
<feature type="compositionally biased region" description="Basic and acidic residues" evidence="2">
    <location>
        <begin position="3681"/>
        <end position="3694"/>
    </location>
</feature>
<feature type="compositionally biased region" description="Basic and acidic residues" evidence="2">
    <location>
        <begin position="1716"/>
        <end position="1729"/>
    </location>
</feature>
<sequence length="3712" mass="409103">MTRPQNSDGRPQFHLRRISHRTLNTAANNICSSAWPQRIFLSRRHCRLVRSAADDSHRLIDSSMTGVYVNDVKIAGSCVLEEGDVVTFGHPKGDTIKAGTRVRQPDSEHQFVGAAPTTPEMLGSFRVPKTVPKRKAQSPAVLSHGRPTQGGASSIGSSETTPPSSRRRPQTRSQGRHVTNPGSRSSTRPYTTQKDVGIQSGESSLESDTDTETGFLDETRKTMVKGKSSEKDVGNHSKTNHNGSLKLSAPVQSPARPTKSLGSKNPVKNDVDKLHKEVSGIDIAEEHVEDHPLDLTLKFDQTGFDNKVDLQEVNQNGHELGVQNPGGKLTSTDNTTNNSKAPKQPEEGAQEPSNEQVTVDKQREELQQTAQFDKEGNVEEEPSKQPYQEETDMDAFGQQGQKDAESAKVVDNDPMVGTKAVAMEDGCLPTPPAAPSKDAFENMSGHSVQSTEDKSVLSKETEEGTSDVHGLVEDTLSPKKIFEESPKPVEDSSGQSPDKVLVEDDPCGVEGTEIADVQTDEQEIKDTFADKLTDVDVATMSPKPVEDSMVQSQDNVTIKDDHCGLEKKEIADVLTDEQAFEDKLTDVDVAAMSPKPVEDSIARSPFEDHLSLEKKEIADVSTDEQEKRDAFADKLTDVDVATMSPKPVEDSMVQSQDNVSVEDQLSLEKKEIADVLTDEQEKKDPFEDKLTDVDVAAMSPKPVEDSIARSPFEDHLSLEKKEIADVSTDEQEKRDAFADKLTDVDVATMSPKPVEDSMVQSQDNVSVEDQLSLEKKEVADVLTDEQEKKDPFPDKLTDIHEDTPVKCPDPVENNFVQSHDNVSDESHHSAEKKKIALTDEQEMKGPIVERLTDEDGTAMSPKPVEDDSIQVIQDDSSIKTSEDEQDLSSTNPSNQTEEKDSSVKIDDLINDQYKNTTESQSEDKTMPTEGKVTDPTLTEPSVLELEDEVQMSELLQSPKKPEPPCNKSAIDDTTVLQVEEAAPLTDGMEKEENDLEETNVSQTSQRTSTPSAEEKENNQMKDSSDHFFQSEPASGDDDDPSISRPSPIIEQLHEKSTLNIAPNDSTAWVLKEFEDLEGTPEILAVSKTCNTKDASQDFSQRSCNVPSSENEREKETIPSSQGSNREFDSGESSDDHMGILRLSPSGRNGDNSSQSLSDAENEDVETPLSQKSTYSDFGLSGVVPFVASPTNSQEDSREALYSKVVAEIQANEENTAMPTPFGMQDQGSSKDNNGTTGFKKSVTWDITDSCLDTNDQENDDPSRDDLDDDFSDRDSRFIISDSIDYRAEDNNYPSESESSSSDEEKPSSAPIEGVGLGLHMSDSEGEAEERRHSSQSVSQHKEHSSHGHQVKHQNKDVSDPQEESYEEKEENELSEPTDNEDVPSGDFQEISTQLTKTEEEKKEVLPLEEISPGDARLSQGLQTQETGTGKLQNMKEAEVDVVTSTESDLRVVTSGISMVIKRSSSHEQQNQDRDNDSERDISNPHINQEEASNSSLEESGSKGQLNTESDQSANGKLLCADNVNTHNHVEEKNTAIDDQPCVVGTEVMSGSKRLHDESDTVLPHNKRVHLDAQLEEKDNTEVEGFVSMDVASEGCENVAEDLPFATEDRFDMQCDVTEDIDTAPLKQMSLPLILVKSRADCVRDVVLDFFSHRFFVNKISSKLDKIAEDARKQKVAEEVKKFFASDAWKEQPKTTPMEESVEPVSETASDSNSSAKKRDDFTHKESSSLEVDKRKVIEHAVYEFFRKKNFAGRKKEDLGTEDTVGSETGNKVQTMPKKRRNSEEQMLENAPEAKRQRLQEVSKELDVPISEDTPEVHAKTQEAPQQHDVCRESIGDKREEVNSSQTYISLSESQDCKTFADIQEDSKDYEVKANQYEQNQTLTQDQQDKNREEISCETSNTNDKDNKETETPEEMNVSVERDISDKDGHKLETSTKEMDIHVEPEQHNDKEITVDAKEVHMEICLSTGSDSKNLDNVEVDSEDKESNSLSLVSLSAKENVMPLEESIEESPAQASEEEVVATKNLPQENVLSDNTPLTTSPRRGQNTDPANNKDCDEIMLDTASSTHSPIEIEDVQSQDLAEVDSKDDTDLLQPNLPAIEEASLEKPSTSLPSDNGTCPPSQSKEPDQTSQEDVAPEVGNDIEVVQEDSGTDVNSDSSLPSPDGYSDSESDKDSDYSDNDRFLSSNSMEYGAEFDSDEDMDGSDEDGEDNDSSEDEEDDDDDDGDANSEDDDDDDEDGSSSTPKSPPPSSTAEKTNIASKGCPDTEKNVESSKTAMSGELDYANEVVIKETEMQRNEMALQGLSCDFDDDDEFSAPHINIDDIDFDDDNFDDDSNQSMETNSNLHSPVTSVGKDTPAQEKTSKAAVQVSEIEKSKKVTNVALTEENLGLGTSRESAGDPVTRPQAFKSRNLASGKDAGDTTPGVGKDKENYVTQMTEETPGVMPTSAGRTRRRLVDTPGKVTTDNAPRYMEQCQTILANLQGTLDREPSLKDISRVQAWKKEAAKLGDKMSLPETIIAVVGDTGAGKSSLMNALLDQSSVLPTSGMRACTAVVVEVSNNDRNKNYEADVEFLSRKEWDDELRLLLTDLIGEDGKAKRKPDPQSEAGIAWSKIKAVYGRVESYDVLSKLPHVRHLLGTTKHISKSRAREFRSEIDRYVDSMDAPPARGPGSRDRSGGQLWPIVKRVKVQIPNCEVCSSGAILVDLPGVRDSNAARDNIAKQYFKNCNAIWIVASIHRAVDDKTAKELLGEGFRRQLLMDGQYGSIAFICTKTDDLRCSEIIRALNLEDEVEQLENEINALEVEKMSLTEELESLREEEEVTDDELSGIQQEVNDLKEGVFELEQTVEPLGDEEVIVDDEDREQLNSLRSILEEKQNTEQETKTSLEDIRSQIADKEKEMAGVERQVSRKQKQMSVMCAKARNQYSQTQIKADFKAGIREMKRKAGMMGEDADSDDDDEEEAGDQEEEDIARGLRVFTVSSTEYLKLTNKLTRDGPAQVFSSVADTQIPALREFVHEMTNVRRQSGTEKLIRSLGSFVSDIASYLLDEGTKNHGTRMSAKSIFEHHLGKLKTSLQPVLGTLQTDVDRSISICIHPKLKEGVAAAASMCQAVAKKWGAPTCKENRQAGGLHYSTYKATVRRSGVYKSPTYGPIDMNEDLSSPLYNTITISWQKVFDNGTLFFSLDNCKHSVLSTLKEFLLKLRTELQALGMDADRVNRVGQQQLNSTKMRLDNAVAELKEFITGQQREISRVMTPAVQTRMEPAYETCTNERGPGSFNRMRNHMDVHVAYEKDVMFDQASQFLLKQLADLEVDIVARMQVLCDQLCDDLAVLYEPFWEAPVHCTILKKHLMDDMLAIHGKVKALFEEAELKDLPPLPEPAPQSAVSQSGPDVNFSLMNTPGSSNMATGARPAGSNPVTMVTPNQPFTLQMKQELVDNYSYGTPTQSTSQYGVRPLPPGAMSMTANAVTSRGLEPSFSNVGTHMTASMQLFQASTSTYTSLPHIKREANPQIDSAGASTPLLNPTAVNQFRKRTLQGMTGPDHDTGATKQLHPANRCSHQSVPAHLQNSSNTCACFQSKLSATTTGSYGSKTGKQPSANVATKNVPSAKFGMASTSTYSDSKSVASQGSSSAKGKAASSKSLFRSPSNGQTGLIGKSTTKKGGKGKGARGTPTTVPVARQQALRVKQEPRSPLRENQSRKKRKFPPDEIIDLTLDD</sequence>
<feature type="compositionally biased region" description="Basic and acidic residues" evidence="2">
    <location>
        <begin position="358"/>
        <end position="383"/>
    </location>
</feature>
<feature type="compositionally biased region" description="Basic and acidic residues" evidence="2">
    <location>
        <begin position="402"/>
        <end position="411"/>
    </location>
</feature>
<organism>
    <name type="scientific">Branchiostoma floridae</name>
    <name type="common">Florida lancelet</name>
    <name type="synonym">Amphioxus</name>
    <dbReference type="NCBI Taxonomy" id="7739"/>
    <lineage>
        <taxon>Eukaryota</taxon>
        <taxon>Metazoa</taxon>
        <taxon>Chordata</taxon>
        <taxon>Cephalochordata</taxon>
        <taxon>Leptocardii</taxon>
        <taxon>Amphioxiformes</taxon>
        <taxon>Branchiostomatidae</taxon>
        <taxon>Branchiostoma</taxon>
    </lineage>
</organism>
<feature type="compositionally biased region" description="Basic and acidic residues" evidence="2">
    <location>
        <begin position="217"/>
        <end position="235"/>
    </location>
</feature>
<feature type="coiled-coil region" evidence="1">
    <location>
        <begin position="2782"/>
        <end position="2830"/>
    </location>
</feature>
<dbReference type="SUPFAM" id="SSF52540">
    <property type="entry name" value="P-loop containing nucleoside triphosphate hydrolases"/>
    <property type="match status" value="2"/>
</dbReference>
<feature type="compositionally biased region" description="Low complexity" evidence="2">
    <location>
        <begin position="3615"/>
        <end position="3637"/>
    </location>
</feature>
<dbReference type="Pfam" id="PF00498">
    <property type="entry name" value="FHA"/>
    <property type="match status" value="1"/>
</dbReference>
<feature type="region of interest" description="Disordered" evidence="2">
    <location>
        <begin position="96"/>
        <end position="273"/>
    </location>
</feature>
<gene>
    <name evidence="4" type="ORF">BRAFLDRAFT_129807</name>
</gene>
<feature type="compositionally biased region" description="Polar residues" evidence="2">
    <location>
        <begin position="236"/>
        <end position="245"/>
    </location>
</feature>
<feature type="compositionally biased region" description="Basic and acidic residues" evidence="2">
    <location>
        <begin position="1012"/>
        <end position="1025"/>
    </location>
</feature>
<feature type="compositionally biased region" description="Polar residues" evidence="2">
    <location>
        <begin position="1419"/>
        <end position="1431"/>
    </location>
</feature>
<dbReference type="STRING" id="7739.C3YFP6"/>
<dbReference type="Pfam" id="PF24564">
    <property type="entry name" value="DUF7605"/>
    <property type="match status" value="1"/>
</dbReference>
<dbReference type="InterPro" id="IPR027417">
    <property type="entry name" value="P-loop_NTPase"/>
</dbReference>
<feature type="region of interest" description="Disordered" evidence="2">
    <location>
        <begin position="1211"/>
        <end position="1434"/>
    </location>
</feature>
<feature type="compositionally biased region" description="Polar residues" evidence="2">
    <location>
        <begin position="1842"/>
        <end position="1853"/>
    </location>
</feature>
<dbReference type="CDD" id="cd00060">
    <property type="entry name" value="FHA"/>
    <property type="match status" value="1"/>
</dbReference>
<feature type="region of interest" description="Disordered" evidence="2">
    <location>
        <begin position="2943"/>
        <end position="2970"/>
    </location>
</feature>
<feature type="compositionally biased region" description="Polar residues" evidence="2">
    <location>
        <begin position="1875"/>
        <end position="1885"/>
    </location>
</feature>
<feature type="compositionally biased region" description="Acidic residues" evidence="2">
    <location>
        <begin position="2071"/>
        <end position="2082"/>
    </location>
</feature>
<feature type="compositionally biased region" description="Basic residues" evidence="2">
    <location>
        <begin position="3654"/>
        <end position="3663"/>
    </location>
</feature>
<feature type="compositionally biased region" description="Acidic residues" evidence="2">
    <location>
        <begin position="2948"/>
        <end position="2967"/>
    </location>
</feature>
<dbReference type="InterPro" id="IPR056024">
    <property type="entry name" value="DUF7605"/>
</dbReference>
<feature type="compositionally biased region" description="Polar residues" evidence="2">
    <location>
        <begin position="2335"/>
        <end position="2349"/>
    </location>
</feature>
<feature type="compositionally biased region" description="Acidic residues" evidence="2">
    <location>
        <begin position="2192"/>
        <end position="2238"/>
    </location>
</feature>
<accession>C3YFP6</accession>
<dbReference type="Gene3D" id="2.60.200.20">
    <property type="match status" value="1"/>
</dbReference>
<feature type="compositionally biased region" description="Polar residues" evidence="2">
    <location>
        <begin position="180"/>
        <end position="204"/>
    </location>
</feature>
<feature type="compositionally biased region" description="Basic and acidic residues" evidence="2">
    <location>
        <begin position="1396"/>
        <end position="1405"/>
    </location>
</feature>
<dbReference type="PANTHER" id="PTHR36681:SF3">
    <property type="entry name" value="NUCLEAR GTPASE, GERMINAL CENTER-ASSOCIATED, TANDEM DUPLICATE 3"/>
    <property type="match status" value="1"/>
</dbReference>
<feature type="region of interest" description="Disordered" evidence="2">
    <location>
        <begin position="1870"/>
        <end position="1953"/>
    </location>
</feature>
<feature type="compositionally biased region" description="Basic and acidic residues" evidence="2">
    <location>
        <begin position="1919"/>
        <end position="1953"/>
    </location>
</feature>
<dbReference type="SUPFAM" id="SSF49879">
    <property type="entry name" value="SMAD/FHA domain"/>
    <property type="match status" value="1"/>
</dbReference>
<feature type="region of interest" description="Disordered" evidence="2">
    <location>
        <begin position="317"/>
        <end position="505"/>
    </location>
</feature>
<evidence type="ECO:0000256" key="1">
    <source>
        <dbReference type="SAM" id="Coils"/>
    </source>
</evidence>
<name>C3YFP6_BRAFL</name>
<feature type="region of interest" description="Disordered" evidence="2">
    <location>
        <begin position="1690"/>
        <end position="1729"/>
    </location>
</feature>
<feature type="compositionally biased region" description="Polar residues" evidence="2">
    <location>
        <begin position="1763"/>
        <end position="1773"/>
    </location>
</feature>
<dbReference type="Pfam" id="PF00350">
    <property type="entry name" value="Dynamin_N"/>
    <property type="match status" value="1"/>
</dbReference>
<feature type="domain" description="FHA" evidence="3">
    <location>
        <begin position="40"/>
        <end position="74"/>
    </location>
</feature>
<feature type="region of interest" description="Disordered" evidence="2">
    <location>
        <begin position="751"/>
        <end position="1063"/>
    </location>
</feature>
<dbReference type="Gene3D" id="3.40.50.300">
    <property type="entry name" value="P-loop containing nucleotide triphosphate hydrolases"/>
    <property type="match status" value="1"/>
</dbReference>
<feature type="compositionally biased region" description="Basic and acidic residues" evidence="2">
    <location>
        <begin position="1125"/>
        <end position="1138"/>
    </location>
</feature>
<feature type="compositionally biased region" description="Basic and acidic residues" evidence="2">
    <location>
        <begin position="821"/>
        <end position="843"/>
    </location>
</feature>
<feature type="compositionally biased region" description="Polar residues" evidence="2">
    <location>
        <begin position="329"/>
        <end position="341"/>
    </location>
</feature>
<feature type="compositionally biased region" description="Basic and acidic residues" evidence="2">
    <location>
        <begin position="1791"/>
        <end position="1806"/>
    </location>
</feature>
<dbReference type="InParanoid" id="C3YFP6"/>
<feature type="compositionally biased region" description="Basic and acidic residues" evidence="2">
    <location>
        <begin position="2169"/>
        <end position="2181"/>
    </location>
</feature>
<feature type="compositionally biased region" description="Basic and acidic residues" evidence="2">
    <location>
        <begin position="451"/>
        <end position="462"/>
    </location>
</feature>
<feature type="region of interest" description="Disordered" evidence="2">
    <location>
        <begin position="1459"/>
        <end position="1509"/>
    </location>
</feature>
<feature type="compositionally biased region" description="Polar residues" evidence="2">
    <location>
        <begin position="2024"/>
        <end position="2050"/>
    </location>
</feature>
<feature type="compositionally biased region" description="Polar residues" evidence="2">
    <location>
        <begin position="1145"/>
        <end position="1158"/>
    </location>
</feature>
<feature type="compositionally biased region" description="Basic and acidic residues" evidence="2">
    <location>
        <begin position="1828"/>
        <end position="1841"/>
    </location>
</feature>
<feature type="region of interest" description="Disordered" evidence="2">
    <location>
        <begin position="1091"/>
        <end position="1198"/>
    </location>
</feature>
<reference evidence="4" key="1">
    <citation type="journal article" date="2008" name="Nature">
        <title>The amphioxus genome and the evolution of the chordate karyotype.</title>
        <authorList>
            <consortium name="US DOE Joint Genome Institute (JGI-PGF)"/>
            <person name="Putnam N.H."/>
            <person name="Butts T."/>
            <person name="Ferrier D.E.K."/>
            <person name="Furlong R.F."/>
            <person name="Hellsten U."/>
            <person name="Kawashima T."/>
            <person name="Robinson-Rechavi M."/>
            <person name="Shoguchi E."/>
            <person name="Terry A."/>
            <person name="Yu J.-K."/>
            <person name="Benito-Gutierrez E.L."/>
            <person name="Dubchak I."/>
            <person name="Garcia-Fernandez J."/>
            <person name="Gibson-Brown J.J."/>
            <person name="Grigoriev I.V."/>
            <person name="Horton A.C."/>
            <person name="de Jong P.J."/>
            <person name="Jurka J."/>
            <person name="Kapitonov V.V."/>
            <person name="Kohara Y."/>
            <person name="Kuroki Y."/>
            <person name="Lindquist E."/>
            <person name="Lucas S."/>
            <person name="Osoegawa K."/>
            <person name="Pennacchio L.A."/>
            <person name="Salamov A.A."/>
            <person name="Satou Y."/>
            <person name="Sauka-Spengler T."/>
            <person name="Schmutz J."/>
            <person name="Shin-I T."/>
            <person name="Toyoda A."/>
            <person name="Bronner-Fraser M."/>
            <person name="Fujiyama A."/>
            <person name="Holland L.Z."/>
            <person name="Holland P.W.H."/>
            <person name="Satoh N."/>
            <person name="Rokhsar D.S."/>
        </authorList>
    </citation>
    <scope>NUCLEOTIDE SEQUENCE [LARGE SCALE GENOMIC DNA]</scope>
    <source>
        <strain evidence="4">S238N-H82</strain>
        <tissue evidence="4">Testes</tissue>
    </source>
</reference>
<evidence type="ECO:0000259" key="3">
    <source>
        <dbReference type="PROSITE" id="PS50006"/>
    </source>
</evidence>
<feature type="compositionally biased region" description="Basic and acidic residues" evidence="2">
    <location>
        <begin position="896"/>
        <end position="907"/>
    </location>
</feature>
<feature type="coiled-coil region" evidence="1">
    <location>
        <begin position="2870"/>
        <end position="2911"/>
    </location>
</feature>
<feature type="region of interest" description="Disordered" evidence="2">
    <location>
        <begin position="3609"/>
        <end position="3712"/>
    </location>
</feature>
<evidence type="ECO:0000256" key="2">
    <source>
        <dbReference type="SAM" id="MobiDB-lite"/>
    </source>
</evidence>
<dbReference type="InterPro" id="IPR045063">
    <property type="entry name" value="Dynamin_N"/>
</dbReference>
<protein>
    <recommendedName>
        <fullName evidence="3">FHA domain-containing protein</fullName>
    </recommendedName>
</protein>
<feature type="compositionally biased region" description="Basic and acidic residues" evidence="2">
    <location>
        <begin position="772"/>
        <end position="804"/>
    </location>
</feature>